<name>A0ABR8D7M4_9NOST</name>
<proteinExistence type="predicted"/>
<keyword evidence="2" id="KW-1185">Reference proteome</keyword>
<dbReference type="EMBL" id="JACJSG010000031">
    <property type="protein sequence ID" value="MBD2503162.1"/>
    <property type="molecule type" value="Genomic_DNA"/>
</dbReference>
<reference evidence="1 2" key="1">
    <citation type="journal article" date="2020" name="ISME J.">
        <title>Comparative genomics reveals insights into cyanobacterial evolution and habitat adaptation.</title>
        <authorList>
            <person name="Chen M.Y."/>
            <person name="Teng W.K."/>
            <person name="Zhao L."/>
            <person name="Hu C.X."/>
            <person name="Zhou Y.K."/>
            <person name="Han B.P."/>
            <person name="Song L.R."/>
            <person name="Shu W.S."/>
        </authorList>
    </citation>
    <scope>NUCLEOTIDE SEQUENCE [LARGE SCALE GENOMIC DNA]</scope>
    <source>
        <strain evidence="1 2">FACHB-119</strain>
    </source>
</reference>
<accession>A0ABR8D7M4</accession>
<dbReference type="RefSeq" id="WP_190476026.1">
    <property type="nucleotide sequence ID" value="NZ_JACJSG010000031.1"/>
</dbReference>
<dbReference type="Proteomes" id="UP000661112">
    <property type="component" value="Unassembled WGS sequence"/>
</dbReference>
<evidence type="ECO:0000313" key="2">
    <source>
        <dbReference type="Proteomes" id="UP000661112"/>
    </source>
</evidence>
<gene>
    <name evidence="1" type="ORF">H6G83_21575</name>
</gene>
<organism evidence="1 2">
    <name type="scientific">Anabaena azotica FACHB-119</name>
    <dbReference type="NCBI Taxonomy" id="947527"/>
    <lineage>
        <taxon>Bacteria</taxon>
        <taxon>Bacillati</taxon>
        <taxon>Cyanobacteriota</taxon>
        <taxon>Cyanophyceae</taxon>
        <taxon>Nostocales</taxon>
        <taxon>Nostocaceae</taxon>
        <taxon>Anabaena</taxon>
        <taxon>Anabaena azotica</taxon>
    </lineage>
</organism>
<protein>
    <submittedName>
        <fullName evidence="1">Uncharacterized protein</fullName>
    </submittedName>
</protein>
<evidence type="ECO:0000313" key="1">
    <source>
        <dbReference type="EMBL" id="MBD2503162.1"/>
    </source>
</evidence>
<comment type="caution">
    <text evidence="1">The sequence shown here is derived from an EMBL/GenBank/DDBJ whole genome shotgun (WGS) entry which is preliminary data.</text>
</comment>
<sequence length="558" mass="63849">MLVNYNSNNGLSLRLIKPFEDIDQIAVEALNKTQKELEAEHPKSQDFINKKPGLTSDAIQVVDILNRKNNLDSINRFLLSSDVIYVAMVRLAKEEDNVSDVPSLCTSVLNKVAQQPRRKFLAYIAADVFKKKLICITQINTESKQKRLKELLLSENLCISINQGELIPSFMKLFETFLREGDIPFYVDGFLDKYDTSNASNRLRIKRTVIEELIKLNAFTEESIKQHLPTIYNEAKKLAKPSNTNDPLKILSGSSASSKLNFSVNRFDEIEQEHQEIVKANIQAAGMLDYVYYFDCHFHVFDVANLLVIRWASGTLDIPEGKTAEKLYRFHKLRDDRNSPEERAMLYKRVLNKGDGQLLQNMVVNEAFPIYWEQLMSEMLQYIQKSENKSHLDSLNNNAVSRTRLYQLTRNLQQNLTEHMTGMAHLQVQEDYAHLKDALDIIGSEEIRNYFGGRRQTLWDIIERVVKEGLGIPIPTEAIKTLAIDGNRIFEWIAEFDERAVTNEQFNEFRKAVEAWIIANASLHSNLLSLKSLPLPSTSHNGKGLAGADSVGNDFDDW</sequence>